<dbReference type="PANTHER" id="PTHR34702:SF1">
    <property type="entry name" value="NA(+)_H(+) ANTIPORTER SUBUNIT F"/>
    <property type="match status" value="1"/>
</dbReference>
<keyword evidence="4" id="KW-1003">Cell membrane</keyword>
<reference evidence="9 10" key="1">
    <citation type="submission" date="2019-04" db="EMBL/GenBank/DDBJ databases">
        <authorList>
            <person name="Van Vliet M D."/>
        </authorList>
    </citation>
    <scope>NUCLEOTIDE SEQUENCE [LARGE SCALE GENOMIC DNA]</scope>
    <source>
        <strain evidence="9 10">F1</strain>
    </source>
</reference>
<organism evidence="9 10">
    <name type="scientific">Pontiella desulfatans</name>
    <dbReference type="NCBI Taxonomy" id="2750659"/>
    <lineage>
        <taxon>Bacteria</taxon>
        <taxon>Pseudomonadati</taxon>
        <taxon>Kiritimatiellota</taxon>
        <taxon>Kiritimatiellia</taxon>
        <taxon>Kiritimatiellales</taxon>
        <taxon>Pontiellaceae</taxon>
        <taxon>Pontiella</taxon>
    </lineage>
</organism>
<evidence type="ECO:0000256" key="1">
    <source>
        <dbReference type="ARBA" id="ARBA00004651"/>
    </source>
</evidence>
<keyword evidence="3" id="KW-0813">Transport</keyword>
<evidence type="ECO:0000256" key="2">
    <source>
        <dbReference type="ARBA" id="ARBA00009212"/>
    </source>
</evidence>
<evidence type="ECO:0000256" key="7">
    <source>
        <dbReference type="ARBA" id="ARBA00023136"/>
    </source>
</evidence>
<keyword evidence="5 8" id="KW-0812">Transmembrane</keyword>
<proteinExistence type="inferred from homology"/>
<evidence type="ECO:0000256" key="3">
    <source>
        <dbReference type="ARBA" id="ARBA00022448"/>
    </source>
</evidence>
<evidence type="ECO:0000256" key="5">
    <source>
        <dbReference type="ARBA" id="ARBA00022692"/>
    </source>
</evidence>
<feature type="transmembrane region" description="Helical" evidence="8">
    <location>
        <begin position="60"/>
        <end position="82"/>
    </location>
</feature>
<dbReference type="RefSeq" id="WP_168442678.1">
    <property type="nucleotide sequence ID" value="NZ_CAAHFG010000004.1"/>
</dbReference>
<evidence type="ECO:0000256" key="4">
    <source>
        <dbReference type="ARBA" id="ARBA00022475"/>
    </source>
</evidence>
<dbReference type="EMBL" id="CAAHFG010000004">
    <property type="protein sequence ID" value="VGO17335.1"/>
    <property type="molecule type" value="Genomic_DNA"/>
</dbReference>
<sequence>MVELVCPLVMLMLTVAFAAAFVRVVIGPTLSDRVIALDMAATIVVALILTHCVQSGSFYYIPAAISIALLSFIGTVVLAIYISRGGAE</sequence>
<keyword evidence="10" id="KW-1185">Reference proteome</keyword>
<protein>
    <submittedName>
        <fullName evidence="9">Na(+)/H(+) antiporter subunit F</fullName>
    </submittedName>
</protein>
<evidence type="ECO:0000313" key="9">
    <source>
        <dbReference type="EMBL" id="VGO17335.1"/>
    </source>
</evidence>
<evidence type="ECO:0000256" key="8">
    <source>
        <dbReference type="SAM" id="Phobius"/>
    </source>
</evidence>
<dbReference type="GO" id="GO:0015385">
    <property type="term" value="F:sodium:proton antiporter activity"/>
    <property type="evidence" value="ECO:0007669"/>
    <property type="project" value="TreeGrafter"/>
</dbReference>
<dbReference type="PANTHER" id="PTHR34702">
    <property type="entry name" value="NA(+)/H(+) ANTIPORTER SUBUNIT F1"/>
    <property type="match status" value="1"/>
</dbReference>
<comment type="similarity">
    <text evidence="2">Belongs to the CPA3 antiporters (TC 2.A.63) subunit F family.</text>
</comment>
<evidence type="ECO:0000256" key="6">
    <source>
        <dbReference type="ARBA" id="ARBA00022989"/>
    </source>
</evidence>
<comment type="subcellular location">
    <subcellularLocation>
        <location evidence="1">Cell membrane</location>
        <topology evidence="1">Multi-pass membrane protein</topology>
    </subcellularLocation>
</comment>
<gene>
    <name evidence="9" type="primary">mrpF</name>
    <name evidence="9" type="ORF">PDESU_05931</name>
</gene>
<dbReference type="Proteomes" id="UP000366872">
    <property type="component" value="Unassembled WGS sequence"/>
</dbReference>
<dbReference type="AlphaFoldDB" id="A0A6C2UBC2"/>
<keyword evidence="7 8" id="KW-0472">Membrane</keyword>
<dbReference type="Pfam" id="PF04066">
    <property type="entry name" value="MrpF_PhaF"/>
    <property type="match status" value="1"/>
</dbReference>
<feature type="transmembrane region" description="Helical" evidence="8">
    <location>
        <begin position="34"/>
        <end position="53"/>
    </location>
</feature>
<accession>A0A6C2UBC2</accession>
<name>A0A6C2UBC2_PONDE</name>
<evidence type="ECO:0000313" key="10">
    <source>
        <dbReference type="Proteomes" id="UP000366872"/>
    </source>
</evidence>
<keyword evidence="6 8" id="KW-1133">Transmembrane helix</keyword>
<dbReference type="GO" id="GO:0005886">
    <property type="term" value="C:plasma membrane"/>
    <property type="evidence" value="ECO:0007669"/>
    <property type="project" value="UniProtKB-SubCell"/>
</dbReference>
<dbReference type="InterPro" id="IPR007208">
    <property type="entry name" value="MrpF/PhaF-like"/>
</dbReference>